<keyword evidence="1" id="KW-0560">Oxidoreductase</keyword>
<sequence length="233" mass="25149">IVVLAGLINAAKIQRKTLTELRVLINGMGASGVATARLLIAAGIKNLTLVDKQGRLKKQDSTLNKYQRELLDHIHDTNNNASVLEDAIVGQDVFIGLSIGNVLTPEMIGKMNDNPIIFALANPVPEITPDLAKESGAKLIATGSSKYPNQVNNILVFPGLFKGLLLSKANKVDLSLQLEVAKQLAAKVAEPTVEKFIPNVFDEGVANVVSQAVLDYLQKLKENEDNIHAENIK</sequence>
<dbReference type="GO" id="GO:0016491">
    <property type="term" value="F:oxidoreductase activity"/>
    <property type="evidence" value="ECO:0007669"/>
    <property type="project" value="UniProtKB-KW"/>
</dbReference>
<accession>A0A1S8KJ08</accession>
<feature type="non-terminal residue" evidence="3">
    <location>
        <position position="1"/>
    </location>
</feature>
<proteinExistence type="predicted"/>
<feature type="domain" description="Malic enzyme NAD-binding" evidence="2">
    <location>
        <begin position="1"/>
        <end position="218"/>
    </location>
</feature>
<evidence type="ECO:0000259" key="2">
    <source>
        <dbReference type="SMART" id="SM00919"/>
    </source>
</evidence>
<protein>
    <submittedName>
        <fullName evidence="3">NAD-dependent malic enzyme</fullName>
    </submittedName>
</protein>
<comment type="caution">
    <text evidence="3">The sequence shown here is derived from an EMBL/GenBank/DDBJ whole genome shotgun (WGS) entry which is preliminary data.</text>
</comment>
<dbReference type="Pfam" id="PF03949">
    <property type="entry name" value="Malic_M"/>
    <property type="match status" value="1"/>
</dbReference>
<dbReference type="EMBL" id="MVGJ01000243">
    <property type="protein sequence ID" value="OOL79593.1"/>
    <property type="molecule type" value="Genomic_DNA"/>
</dbReference>
<dbReference type="SMART" id="SM00919">
    <property type="entry name" value="Malic_M"/>
    <property type="match status" value="1"/>
</dbReference>
<evidence type="ECO:0000256" key="1">
    <source>
        <dbReference type="ARBA" id="ARBA00023002"/>
    </source>
</evidence>
<name>A0A1S8KJ08_ENTFC</name>
<dbReference type="InterPro" id="IPR012302">
    <property type="entry name" value="Malic_NAD-bd"/>
</dbReference>
<gene>
    <name evidence="3" type="ORF">B1P95_15790</name>
</gene>
<dbReference type="Proteomes" id="UP000191171">
    <property type="component" value="Unassembled WGS sequence"/>
</dbReference>
<dbReference type="PANTHER" id="PTHR43237">
    <property type="entry name" value="NADP-DEPENDENT MALIC ENZYME"/>
    <property type="match status" value="1"/>
</dbReference>
<dbReference type="InterPro" id="IPR036291">
    <property type="entry name" value="NAD(P)-bd_dom_sf"/>
</dbReference>
<evidence type="ECO:0000313" key="3">
    <source>
        <dbReference type="EMBL" id="OOL79593.1"/>
    </source>
</evidence>
<dbReference type="Gene3D" id="3.40.50.720">
    <property type="entry name" value="NAD(P)-binding Rossmann-like Domain"/>
    <property type="match status" value="1"/>
</dbReference>
<dbReference type="PANTHER" id="PTHR43237:SF4">
    <property type="entry name" value="NADP-DEPENDENT MALIC ENZYME"/>
    <property type="match status" value="1"/>
</dbReference>
<reference evidence="3 4" key="1">
    <citation type="submission" date="2017-02" db="EMBL/GenBank/DDBJ databases">
        <title>Clonality and virulence of isolates of VRE in Hematopoietic Stem Cell Transplanted (HSCT) patients.</title>
        <authorList>
            <person name="Marchi A.P."/>
            <person name="Martins R.C."/>
            <person name="Marie S.K."/>
            <person name="Levin A.S."/>
            <person name="Costa S.F."/>
        </authorList>
    </citation>
    <scope>NUCLEOTIDE SEQUENCE [LARGE SCALE GENOMIC DNA]</scope>
    <source>
        <strain evidence="3 4">LIM1759</strain>
    </source>
</reference>
<dbReference type="InterPro" id="IPR051674">
    <property type="entry name" value="Malate_Decarboxylase"/>
</dbReference>
<dbReference type="AlphaFoldDB" id="A0A1S8KJ08"/>
<evidence type="ECO:0000313" key="4">
    <source>
        <dbReference type="Proteomes" id="UP000191171"/>
    </source>
</evidence>
<dbReference type="SUPFAM" id="SSF51735">
    <property type="entry name" value="NAD(P)-binding Rossmann-fold domains"/>
    <property type="match status" value="1"/>
</dbReference>
<dbReference type="GO" id="GO:0051287">
    <property type="term" value="F:NAD binding"/>
    <property type="evidence" value="ECO:0007669"/>
    <property type="project" value="InterPro"/>
</dbReference>
<organism evidence="3 4">
    <name type="scientific">Enterococcus faecium</name>
    <name type="common">Streptococcus faecium</name>
    <dbReference type="NCBI Taxonomy" id="1352"/>
    <lineage>
        <taxon>Bacteria</taxon>
        <taxon>Bacillati</taxon>
        <taxon>Bacillota</taxon>
        <taxon>Bacilli</taxon>
        <taxon>Lactobacillales</taxon>
        <taxon>Enterococcaceae</taxon>
        <taxon>Enterococcus</taxon>
    </lineage>
</organism>